<dbReference type="InterPro" id="IPR001611">
    <property type="entry name" value="Leu-rich_rpt"/>
</dbReference>
<accession>A0A9R1WF67</accession>
<comment type="caution">
    <text evidence="14">The sequence shown here is derived from an EMBL/GenBank/DDBJ whole genome shotgun (WGS) entry which is preliminary data.</text>
</comment>
<evidence type="ECO:0000259" key="12">
    <source>
        <dbReference type="Pfam" id="PF08263"/>
    </source>
</evidence>
<reference evidence="14 15" key="1">
    <citation type="journal article" date="2017" name="Nat. Commun.">
        <title>Genome assembly with in vitro proximity ligation data and whole-genome triplication in lettuce.</title>
        <authorList>
            <person name="Reyes-Chin-Wo S."/>
            <person name="Wang Z."/>
            <person name="Yang X."/>
            <person name="Kozik A."/>
            <person name="Arikit S."/>
            <person name="Song C."/>
            <person name="Xia L."/>
            <person name="Froenicke L."/>
            <person name="Lavelle D.O."/>
            <person name="Truco M.J."/>
            <person name="Xia R."/>
            <person name="Zhu S."/>
            <person name="Xu C."/>
            <person name="Xu H."/>
            <person name="Xu X."/>
            <person name="Cox K."/>
            <person name="Korf I."/>
            <person name="Meyers B.C."/>
            <person name="Michelmore R.W."/>
        </authorList>
    </citation>
    <scope>NUCLEOTIDE SEQUENCE [LARGE SCALE GENOMIC DNA]</scope>
    <source>
        <strain evidence="15">cv. Salinas</strain>
        <tissue evidence="14">Seedlings</tissue>
    </source>
</reference>
<keyword evidence="15" id="KW-1185">Reference proteome</keyword>
<dbReference type="FunFam" id="3.80.10.10:FF:000095">
    <property type="entry name" value="LRR receptor-like serine/threonine-protein kinase GSO1"/>
    <property type="match status" value="1"/>
</dbReference>
<feature type="signal peptide" evidence="11">
    <location>
        <begin position="1"/>
        <end position="24"/>
    </location>
</feature>
<feature type="chain" id="PRO_5040149361" description="Leucine-rich repeat-containing N-terminal plant-type domain-containing protein" evidence="11">
    <location>
        <begin position="25"/>
        <end position="980"/>
    </location>
</feature>
<dbReference type="SUPFAM" id="SSF52058">
    <property type="entry name" value="L domain-like"/>
    <property type="match status" value="2"/>
</dbReference>
<feature type="domain" description="Disease resistance R13L4/SHOC-2-like LRR" evidence="13">
    <location>
        <begin position="330"/>
        <end position="510"/>
    </location>
</feature>
<comment type="subcellular location">
    <subcellularLocation>
        <location evidence="1">Cell membrane</location>
        <topology evidence="1">Single-pass type I membrane protein</topology>
    </subcellularLocation>
</comment>
<dbReference type="Pfam" id="PF23598">
    <property type="entry name" value="LRR_14"/>
    <property type="match status" value="1"/>
</dbReference>
<dbReference type="AlphaFoldDB" id="A0A9R1WF67"/>
<evidence type="ECO:0000256" key="5">
    <source>
        <dbReference type="ARBA" id="ARBA00022692"/>
    </source>
</evidence>
<evidence type="ECO:0000256" key="6">
    <source>
        <dbReference type="ARBA" id="ARBA00022729"/>
    </source>
</evidence>
<gene>
    <name evidence="14" type="ORF">LSAT_V11C200099800</name>
</gene>
<keyword evidence="3" id="KW-1003">Cell membrane</keyword>
<dbReference type="Pfam" id="PF13855">
    <property type="entry name" value="LRR_8"/>
    <property type="match status" value="3"/>
</dbReference>
<protein>
    <recommendedName>
        <fullName evidence="16">Leucine-rich repeat-containing N-terminal plant-type domain-containing protein</fullName>
    </recommendedName>
</protein>
<dbReference type="InterPro" id="IPR055414">
    <property type="entry name" value="LRR_R13L4/SHOC2-like"/>
</dbReference>
<dbReference type="Pfam" id="PF00560">
    <property type="entry name" value="LRR_1"/>
    <property type="match status" value="3"/>
</dbReference>
<dbReference type="InterPro" id="IPR003591">
    <property type="entry name" value="Leu-rich_rpt_typical-subtyp"/>
</dbReference>
<evidence type="ECO:0000256" key="1">
    <source>
        <dbReference type="ARBA" id="ARBA00004251"/>
    </source>
</evidence>
<sequence>MQKLLWVDGFFLLLILAATHLSCCSCSGCFDHEWRALLRFKRSVSSEPPGLLSSWNGEKNCCEWEGVECDNATGHVTGLHLGRDPLDITPELKGNKLDLCLAELTHLSYMDLSGNDFHGIRIPDFIGSMRQLRFLDLSSAGFSGVVPPVIGNLSSLRVLHLSYNPELVVDDFAWFSNLLSLQHLDLSGLSLGIGKAWNLDKVLLSMIPSLIELRLSECKLSNSHFNHHLNLTLSTIQTLDLHLNSIGGNFPHFLQNLTSLRVLDLSNNKLNSSIPVMNSIVELDLSENKFPRIHDVGVWSFSRLKSLDLSFNDMEGELVGPGPSSNVSRFALETLRLSYNRFCGEIPTSLQRLTSLTSLYLDNNKLTGKIPEALGYITSLQELYLTQNQLTGSIPASLGNLMMLQKLDLSSNLLINGTIPDTIGKLSKLEFLDISNASLSGVITKAHFANTSMLKRLYATSNHRLSFKISHDWNPPFQIIGINLRSCRIESEFPPWIRTQKSLVLLNLSNTSIYGPLPDWLHDLPAIINFDLSHNFLDGPLTNLPFTQRTDMLVLKNNLFNGSIPKSLCNATKLNILDLSRNMLSGILPECIGDLRILKAMILSSNRLSGVIPSSLGNLGSSLEWLQLNNNSFHGQLPDTLANCTSLTVLDLGENQLFGNIPKWIHEKFEFLRVLRLHTNGFKGQIPIALCGCTNLQIIDLGANNLTGPIPVCFQNMLGMTRVDSNLYFSGGFDQSLIQVVGGVPLEYTTTLGMVVNMDLSSNKLIGEIPEELVLLTGLLGLNLSNNHLMGHIPYRIGDMHSLISLDLSQNNLSGMIPQSMSRLTFLSHLNLSHNNLSGRIPTGDQLQTLIDPSIYAGNSQLCGGPLPHKCKSYRVPQIGRNTEEEDDDVWKMWIYGVTSGFITGFMSGEQLAKKENRSEKQMGDWAVSAAGSGDSCTTGGLQRTAAAEATRNDMKQRASGEMDSRFSILIGNLDRRFYF</sequence>
<dbReference type="EMBL" id="NBSK02000002">
    <property type="protein sequence ID" value="KAJ0222674.1"/>
    <property type="molecule type" value="Genomic_DNA"/>
</dbReference>
<evidence type="ECO:0000256" key="10">
    <source>
        <dbReference type="ARBA" id="ARBA00023180"/>
    </source>
</evidence>
<dbReference type="Proteomes" id="UP000235145">
    <property type="component" value="Unassembled WGS sequence"/>
</dbReference>
<evidence type="ECO:0000313" key="15">
    <source>
        <dbReference type="Proteomes" id="UP000235145"/>
    </source>
</evidence>
<dbReference type="SMART" id="SM00369">
    <property type="entry name" value="LRR_TYP"/>
    <property type="match status" value="10"/>
</dbReference>
<evidence type="ECO:0000259" key="13">
    <source>
        <dbReference type="Pfam" id="PF23598"/>
    </source>
</evidence>
<dbReference type="Gene3D" id="3.80.10.10">
    <property type="entry name" value="Ribonuclease Inhibitor"/>
    <property type="match status" value="4"/>
</dbReference>
<keyword evidence="8" id="KW-1133">Transmembrane helix</keyword>
<dbReference type="PANTHER" id="PTHR48063:SF76">
    <property type="entry name" value="NON-SPECIFIC SERINE_THREONINE PROTEIN KINASE"/>
    <property type="match status" value="1"/>
</dbReference>
<dbReference type="InterPro" id="IPR046956">
    <property type="entry name" value="RLP23-like"/>
</dbReference>
<dbReference type="InterPro" id="IPR013210">
    <property type="entry name" value="LRR_N_plant-typ"/>
</dbReference>
<evidence type="ECO:0000256" key="3">
    <source>
        <dbReference type="ARBA" id="ARBA00022475"/>
    </source>
</evidence>
<dbReference type="Pfam" id="PF08263">
    <property type="entry name" value="LRRNT_2"/>
    <property type="match status" value="1"/>
</dbReference>
<organism evidence="14 15">
    <name type="scientific">Lactuca sativa</name>
    <name type="common">Garden lettuce</name>
    <dbReference type="NCBI Taxonomy" id="4236"/>
    <lineage>
        <taxon>Eukaryota</taxon>
        <taxon>Viridiplantae</taxon>
        <taxon>Streptophyta</taxon>
        <taxon>Embryophyta</taxon>
        <taxon>Tracheophyta</taxon>
        <taxon>Spermatophyta</taxon>
        <taxon>Magnoliopsida</taxon>
        <taxon>eudicotyledons</taxon>
        <taxon>Gunneridae</taxon>
        <taxon>Pentapetalae</taxon>
        <taxon>asterids</taxon>
        <taxon>campanulids</taxon>
        <taxon>Asterales</taxon>
        <taxon>Asteraceae</taxon>
        <taxon>Cichorioideae</taxon>
        <taxon>Cichorieae</taxon>
        <taxon>Lactucinae</taxon>
        <taxon>Lactuca</taxon>
    </lineage>
</organism>
<evidence type="ECO:0000256" key="9">
    <source>
        <dbReference type="ARBA" id="ARBA00023136"/>
    </source>
</evidence>
<evidence type="ECO:0000256" key="2">
    <source>
        <dbReference type="ARBA" id="ARBA00009592"/>
    </source>
</evidence>
<evidence type="ECO:0000256" key="4">
    <source>
        <dbReference type="ARBA" id="ARBA00022614"/>
    </source>
</evidence>
<evidence type="ECO:0000256" key="8">
    <source>
        <dbReference type="ARBA" id="ARBA00022989"/>
    </source>
</evidence>
<dbReference type="SUPFAM" id="SSF52047">
    <property type="entry name" value="RNI-like"/>
    <property type="match status" value="1"/>
</dbReference>
<evidence type="ECO:0000256" key="11">
    <source>
        <dbReference type="SAM" id="SignalP"/>
    </source>
</evidence>
<keyword evidence="10" id="KW-0325">Glycoprotein</keyword>
<dbReference type="PRINTS" id="PR00019">
    <property type="entry name" value="LEURICHRPT"/>
</dbReference>
<evidence type="ECO:0008006" key="16">
    <source>
        <dbReference type="Google" id="ProtNLM"/>
    </source>
</evidence>
<dbReference type="PANTHER" id="PTHR48063">
    <property type="entry name" value="LRR RECEPTOR-LIKE KINASE"/>
    <property type="match status" value="1"/>
</dbReference>
<keyword evidence="7" id="KW-0677">Repeat</keyword>
<dbReference type="GO" id="GO:0051707">
    <property type="term" value="P:response to other organism"/>
    <property type="evidence" value="ECO:0007669"/>
    <property type="project" value="UniProtKB-ARBA"/>
</dbReference>
<keyword evidence="5" id="KW-0812">Transmembrane</keyword>
<evidence type="ECO:0000313" key="14">
    <source>
        <dbReference type="EMBL" id="KAJ0222674.1"/>
    </source>
</evidence>
<dbReference type="GO" id="GO:0005886">
    <property type="term" value="C:plasma membrane"/>
    <property type="evidence" value="ECO:0007669"/>
    <property type="project" value="UniProtKB-SubCell"/>
</dbReference>
<evidence type="ECO:0000256" key="7">
    <source>
        <dbReference type="ARBA" id="ARBA00022737"/>
    </source>
</evidence>
<comment type="similarity">
    <text evidence="2">Belongs to the RLP family.</text>
</comment>
<feature type="domain" description="Leucine-rich repeat-containing N-terminal plant-type" evidence="12">
    <location>
        <begin position="33"/>
        <end position="70"/>
    </location>
</feature>
<dbReference type="FunFam" id="3.80.10.10:FF:000213">
    <property type="entry name" value="Tyrosine-sulfated glycopeptide receptor 1"/>
    <property type="match status" value="1"/>
</dbReference>
<keyword evidence="4" id="KW-0433">Leucine-rich repeat</keyword>
<keyword evidence="6 11" id="KW-0732">Signal</keyword>
<dbReference type="FunFam" id="3.80.10.10:FF:000383">
    <property type="entry name" value="Leucine-rich repeat receptor protein kinase EMS1"/>
    <property type="match status" value="1"/>
</dbReference>
<proteinExistence type="inferred from homology"/>
<dbReference type="PROSITE" id="PS51450">
    <property type="entry name" value="LRR"/>
    <property type="match status" value="1"/>
</dbReference>
<dbReference type="InterPro" id="IPR032675">
    <property type="entry name" value="LRR_dom_sf"/>
</dbReference>
<keyword evidence="9" id="KW-0472">Membrane</keyword>
<dbReference type="GO" id="GO:0006952">
    <property type="term" value="P:defense response"/>
    <property type="evidence" value="ECO:0007669"/>
    <property type="project" value="UniProtKB-ARBA"/>
</dbReference>
<name>A0A9R1WF67_LACSA</name>